<dbReference type="Pfam" id="PF00483">
    <property type="entry name" value="NTP_transferase"/>
    <property type="match status" value="1"/>
</dbReference>
<protein>
    <submittedName>
        <fullName evidence="4">NTP transferase domain-containing protein</fullName>
    </submittedName>
</protein>
<feature type="domain" description="MannoseP isomerase/GMP-like beta-helix" evidence="3">
    <location>
        <begin position="390"/>
        <end position="433"/>
    </location>
</feature>
<dbReference type="InterPro" id="IPR051161">
    <property type="entry name" value="Mannose-6P_isomerase_type2"/>
</dbReference>
<dbReference type="InterPro" id="IPR054566">
    <property type="entry name" value="ManC/GMP-like_b-helix"/>
</dbReference>
<evidence type="ECO:0000259" key="2">
    <source>
        <dbReference type="Pfam" id="PF00483"/>
    </source>
</evidence>
<proteinExistence type="predicted"/>
<dbReference type="Gene3D" id="3.90.550.10">
    <property type="entry name" value="Spore Coat Polysaccharide Biosynthesis Protein SpsA, Chain A"/>
    <property type="match status" value="1"/>
</dbReference>
<feature type="domain" description="Nucleotidyl transferase" evidence="2">
    <location>
        <begin position="38"/>
        <end position="361"/>
    </location>
</feature>
<feature type="region of interest" description="Disordered" evidence="1">
    <location>
        <begin position="105"/>
        <end position="130"/>
    </location>
</feature>
<sequence length="444" mass="45942">MPSAASHDDPLTAPREVPDQVSGHDQGRTAVPVRPFVPVVPAGGAGTRLWPLSRVDRPKFLLDPLRQGRSLLQAALARVEPSADRPAIVVTGARHAQAVAAQLGSRAAGAEGAVGDGSDTGPRILREPSPRNSMPAIALAAALAEAEDPDAVIGSFPADHLVGDEAALTRAIAAARAAAARGYLVTIGIEPTRAATGFGYIERADEAPDAGGPLAQPLPSLAGTGAQRVASFVEKPDAERAARYLAGGRHLWNAGIFVAGARELLDALAAQIPPLAAGVRRIAEAWVRDEQGDHSDDPSDDRDGDQVADRAADRVLEEVWPTLTSIAIDHALAEPLAAQGRVAVVPADLDWDDVGDFAALARQLRRPEGEGGRDVVVVGGARTVDRGARATVYGSSQRPIALVGVDGLSVVETDDVLLIAADSGARDLAELVAGLEDEGLADLR</sequence>
<feature type="region of interest" description="Disordered" evidence="1">
    <location>
        <begin position="1"/>
        <end position="32"/>
    </location>
</feature>
<dbReference type="InterPro" id="IPR005835">
    <property type="entry name" value="NTP_transferase_dom"/>
</dbReference>
<dbReference type="SUPFAM" id="SSF53448">
    <property type="entry name" value="Nucleotide-diphospho-sugar transferases"/>
    <property type="match status" value="1"/>
</dbReference>
<evidence type="ECO:0000313" key="4">
    <source>
        <dbReference type="EMBL" id="MBK0332120.1"/>
    </source>
</evidence>
<gene>
    <name evidence="4" type="ORF">I8D64_12010</name>
</gene>
<dbReference type="PANTHER" id="PTHR46390">
    <property type="entry name" value="MANNOSE-1-PHOSPHATE GUANYLYLTRANSFERASE"/>
    <property type="match status" value="1"/>
</dbReference>
<evidence type="ECO:0000256" key="1">
    <source>
        <dbReference type="SAM" id="MobiDB-lite"/>
    </source>
</evidence>
<dbReference type="Pfam" id="PF22640">
    <property type="entry name" value="ManC_GMP_beta-helix"/>
    <property type="match status" value="1"/>
</dbReference>
<accession>A0ABS1BBU2</accession>
<keyword evidence="5" id="KW-1185">Reference proteome</keyword>
<feature type="compositionally biased region" description="Basic and acidic residues" evidence="1">
    <location>
        <begin position="1"/>
        <end position="10"/>
    </location>
</feature>
<evidence type="ECO:0000259" key="3">
    <source>
        <dbReference type="Pfam" id="PF22640"/>
    </source>
</evidence>
<dbReference type="SUPFAM" id="SSF159283">
    <property type="entry name" value="Guanosine diphospho-D-mannose pyrophosphorylase/mannose-6-phosphate isomerase linker domain"/>
    <property type="match status" value="1"/>
</dbReference>
<dbReference type="Proteomes" id="UP000612352">
    <property type="component" value="Unassembled WGS sequence"/>
</dbReference>
<keyword evidence="4" id="KW-0808">Transferase</keyword>
<organism evidence="4 5">
    <name type="scientific">Brachybacterium halotolerans</name>
    <dbReference type="NCBI Taxonomy" id="2795215"/>
    <lineage>
        <taxon>Bacteria</taxon>
        <taxon>Bacillati</taxon>
        <taxon>Actinomycetota</taxon>
        <taxon>Actinomycetes</taxon>
        <taxon>Micrococcales</taxon>
        <taxon>Dermabacteraceae</taxon>
        <taxon>Brachybacterium</taxon>
    </lineage>
</organism>
<comment type="caution">
    <text evidence="4">The sequence shown here is derived from an EMBL/GenBank/DDBJ whole genome shotgun (WGS) entry which is preliminary data.</text>
</comment>
<dbReference type="PANTHER" id="PTHR46390:SF1">
    <property type="entry name" value="MANNOSE-1-PHOSPHATE GUANYLYLTRANSFERASE"/>
    <property type="match status" value="1"/>
</dbReference>
<reference evidence="4 5" key="1">
    <citation type="submission" date="2020-12" db="EMBL/GenBank/DDBJ databases">
        <title>Brachybacterium sp. MASK1Z-5, whole genome shotgun sequence.</title>
        <authorList>
            <person name="Tuo L."/>
        </authorList>
    </citation>
    <scope>NUCLEOTIDE SEQUENCE [LARGE SCALE GENOMIC DNA]</scope>
    <source>
        <strain evidence="4 5">MASK1Z-5</strain>
    </source>
</reference>
<dbReference type="EMBL" id="JAEDAJ010000007">
    <property type="protein sequence ID" value="MBK0332120.1"/>
    <property type="molecule type" value="Genomic_DNA"/>
</dbReference>
<dbReference type="RefSeq" id="WP_200503030.1">
    <property type="nucleotide sequence ID" value="NZ_JAEDAJ010000007.1"/>
</dbReference>
<dbReference type="InterPro" id="IPR029044">
    <property type="entry name" value="Nucleotide-diphossugar_trans"/>
</dbReference>
<evidence type="ECO:0000313" key="5">
    <source>
        <dbReference type="Proteomes" id="UP000612352"/>
    </source>
</evidence>
<dbReference type="GO" id="GO:0016740">
    <property type="term" value="F:transferase activity"/>
    <property type="evidence" value="ECO:0007669"/>
    <property type="project" value="UniProtKB-KW"/>
</dbReference>
<name>A0ABS1BBU2_9MICO</name>